<proteinExistence type="predicted"/>
<dbReference type="AlphaFoldDB" id="A0AAV3P5A7"/>
<gene>
    <name evidence="1" type="ORF">LIER_06571</name>
</gene>
<organism evidence="1 2">
    <name type="scientific">Lithospermum erythrorhizon</name>
    <name type="common">Purple gromwell</name>
    <name type="synonym">Lithospermum officinale var. erythrorhizon</name>
    <dbReference type="NCBI Taxonomy" id="34254"/>
    <lineage>
        <taxon>Eukaryota</taxon>
        <taxon>Viridiplantae</taxon>
        <taxon>Streptophyta</taxon>
        <taxon>Embryophyta</taxon>
        <taxon>Tracheophyta</taxon>
        <taxon>Spermatophyta</taxon>
        <taxon>Magnoliopsida</taxon>
        <taxon>eudicotyledons</taxon>
        <taxon>Gunneridae</taxon>
        <taxon>Pentapetalae</taxon>
        <taxon>asterids</taxon>
        <taxon>lamiids</taxon>
        <taxon>Boraginales</taxon>
        <taxon>Boraginaceae</taxon>
        <taxon>Boraginoideae</taxon>
        <taxon>Lithospermeae</taxon>
        <taxon>Lithospermum</taxon>
    </lineage>
</organism>
<name>A0AAV3P5A7_LITER</name>
<dbReference type="EMBL" id="BAABME010000967">
    <property type="protein sequence ID" value="GAA0146674.1"/>
    <property type="molecule type" value="Genomic_DNA"/>
</dbReference>
<comment type="caution">
    <text evidence="1">The sequence shown here is derived from an EMBL/GenBank/DDBJ whole genome shotgun (WGS) entry which is preliminary data.</text>
</comment>
<sequence>MVQRSGNGCEVSWVGSLVVKEGGRGYRQCDQVKMDAEDHIIPFIASMIGRITKEHTQGGAELKFIYSSGGEKGIAETPKDPEMSIGVPGCPKRSWHKLGAKTEKELWEGGSRVVLVRGYSLPLLSHRMRYEILDDIRNMKNIFKMATGKVGFVVARRLLWPGTGIIGARCRSGPGLSRLGAGLEYKSWV</sequence>
<protein>
    <submittedName>
        <fullName evidence="1">Uncharacterized protein</fullName>
    </submittedName>
</protein>
<evidence type="ECO:0000313" key="1">
    <source>
        <dbReference type="EMBL" id="GAA0146674.1"/>
    </source>
</evidence>
<dbReference type="Proteomes" id="UP001454036">
    <property type="component" value="Unassembled WGS sequence"/>
</dbReference>
<accession>A0AAV3P5A7</accession>
<evidence type="ECO:0000313" key="2">
    <source>
        <dbReference type="Proteomes" id="UP001454036"/>
    </source>
</evidence>
<keyword evidence="2" id="KW-1185">Reference proteome</keyword>
<reference evidence="1 2" key="1">
    <citation type="submission" date="2024-01" db="EMBL/GenBank/DDBJ databases">
        <title>The complete chloroplast genome sequence of Lithospermum erythrorhizon: insights into the phylogenetic relationship among Boraginaceae species and the maternal lineages of purple gromwells.</title>
        <authorList>
            <person name="Okada T."/>
            <person name="Watanabe K."/>
        </authorList>
    </citation>
    <scope>NUCLEOTIDE SEQUENCE [LARGE SCALE GENOMIC DNA]</scope>
</reference>